<organism evidence="2 3">
    <name type="scientific">Priestia taiwanensis</name>
    <dbReference type="NCBI Taxonomy" id="1347902"/>
    <lineage>
        <taxon>Bacteria</taxon>
        <taxon>Bacillati</taxon>
        <taxon>Bacillota</taxon>
        <taxon>Bacilli</taxon>
        <taxon>Bacillales</taxon>
        <taxon>Bacillaceae</taxon>
        <taxon>Priestia</taxon>
    </lineage>
</organism>
<evidence type="ECO:0000313" key="2">
    <source>
        <dbReference type="EMBL" id="GGE79826.1"/>
    </source>
</evidence>
<feature type="signal peptide" evidence="1">
    <location>
        <begin position="1"/>
        <end position="22"/>
    </location>
</feature>
<name>A0A917ERE2_9BACI</name>
<dbReference type="Proteomes" id="UP000605259">
    <property type="component" value="Unassembled WGS sequence"/>
</dbReference>
<feature type="chain" id="PRO_5037412131" evidence="1">
    <location>
        <begin position="23"/>
        <end position="127"/>
    </location>
</feature>
<accession>A0A917ERE2</accession>
<dbReference type="AlphaFoldDB" id="A0A917ERE2"/>
<protein>
    <submittedName>
        <fullName evidence="2">Uncharacterized protein</fullName>
    </submittedName>
</protein>
<gene>
    <name evidence="2" type="ORF">GCM10007140_31710</name>
</gene>
<dbReference type="RefSeq" id="WP_188389464.1">
    <property type="nucleotide sequence ID" value="NZ_BMFK01000003.1"/>
</dbReference>
<reference evidence="2" key="2">
    <citation type="submission" date="2020-09" db="EMBL/GenBank/DDBJ databases">
        <authorList>
            <person name="Sun Q."/>
            <person name="Zhou Y."/>
        </authorList>
    </citation>
    <scope>NUCLEOTIDE SEQUENCE</scope>
    <source>
        <strain evidence="2">CGMCC 1.12698</strain>
    </source>
</reference>
<proteinExistence type="predicted"/>
<keyword evidence="3" id="KW-1185">Reference proteome</keyword>
<dbReference type="EMBL" id="BMFK01000003">
    <property type="protein sequence ID" value="GGE79826.1"/>
    <property type="molecule type" value="Genomic_DNA"/>
</dbReference>
<evidence type="ECO:0000256" key="1">
    <source>
        <dbReference type="SAM" id="SignalP"/>
    </source>
</evidence>
<keyword evidence="1" id="KW-0732">Signal</keyword>
<sequence>MKKKILGSILLGILLIPNLAMAFTYSSYYDFDKILRTGELNFNKGEYAVIKTTPNNKLNNAPTGAKIRFELEQEKVFGWSVVGRSSNDAYYEDISSSMKAPEKDTYRVTLKNNSGYRMAGKIKITNG</sequence>
<reference evidence="2" key="1">
    <citation type="journal article" date="2014" name="Int. J. Syst. Evol. Microbiol.">
        <title>Complete genome sequence of Corynebacterium casei LMG S-19264T (=DSM 44701T), isolated from a smear-ripened cheese.</title>
        <authorList>
            <consortium name="US DOE Joint Genome Institute (JGI-PGF)"/>
            <person name="Walter F."/>
            <person name="Albersmeier A."/>
            <person name="Kalinowski J."/>
            <person name="Ruckert C."/>
        </authorList>
    </citation>
    <scope>NUCLEOTIDE SEQUENCE</scope>
    <source>
        <strain evidence="2">CGMCC 1.12698</strain>
    </source>
</reference>
<comment type="caution">
    <text evidence="2">The sequence shown here is derived from an EMBL/GenBank/DDBJ whole genome shotgun (WGS) entry which is preliminary data.</text>
</comment>
<evidence type="ECO:0000313" key="3">
    <source>
        <dbReference type="Proteomes" id="UP000605259"/>
    </source>
</evidence>